<dbReference type="AlphaFoldDB" id="A0A917ND75"/>
<dbReference type="InterPro" id="IPR034804">
    <property type="entry name" value="SQR/QFR_C/D"/>
</dbReference>
<dbReference type="GO" id="GO:0005886">
    <property type="term" value="C:plasma membrane"/>
    <property type="evidence" value="ECO:0007669"/>
    <property type="project" value="TreeGrafter"/>
</dbReference>
<evidence type="ECO:0000256" key="4">
    <source>
        <dbReference type="ARBA" id="ARBA00020076"/>
    </source>
</evidence>
<dbReference type="OrthoDB" id="9799441at2"/>
<protein>
    <recommendedName>
        <fullName evidence="4">Succinate dehydrogenase cytochrome b556 subunit</fullName>
    </recommendedName>
</protein>
<dbReference type="Gene3D" id="1.20.1300.10">
    <property type="entry name" value="Fumarate reductase/succinate dehydrogenase, transmembrane subunit"/>
    <property type="match status" value="1"/>
</dbReference>
<dbReference type="SUPFAM" id="SSF81343">
    <property type="entry name" value="Fumarate reductase respiratory complex transmembrane subunits"/>
    <property type="match status" value="1"/>
</dbReference>
<comment type="caution">
    <text evidence="14">The sequence shown here is derived from an EMBL/GenBank/DDBJ whole genome shotgun (WGS) entry which is preliminary data.</text>
</comment>
<keyword evidence="6 13" id="KW-0812">Transmembrane</keyword>
<evidence type="ECO:0000256" key="9">
    <source>
        <dbReference type="ARBA" id="ARBA00023004"/>
    </source>
</evidence>
<dbReference type="GO" id="GO:0006099">
    <property type="term" value="P:tricarboxylic acid cycle"/>
    <property type="evidence" value="ECO:0007669"/>
    <property type="project" value="InterPro"/>
</dbReference>
<keyword evidence="15" id="KW-1185">Reference proteome</keyword>
<dbReference type="GO" id="GO:0046872">
    <property type="term" value="F:metal ion binding"/>
    <property type="evidence" value="ECO:0007669"/>
    <property type="project" value="UniProtKB-KW"/>
</dbReference>
<keyword evidence="9 12" id="KW-0408">Iron</keyword>
<dbReference type="GO" id="GO:0009055">
    <property type="term" value="F:electron transfer activity"/>
    <property type="evidence" value="ECO:0007669"/>
    <property type="project" value="InterPro"/>
</dbReference>
<evidence type="ECO:0000256" key="8">
    <source>
        <dbReference type="ARBA" id="ARBA00022989"/>
    </source>
</evidence>
<evidence type="ECO:0000256" key="12">
    <source>
        <dbReference type="PIRSR" id="PIRSR000178-1"/>
    </source>
</evidence>
<evidence type="ECO:0000256" key="10">
    <source>
        <dbReference type="ARBA" id="ARBA00023136"/>
    </source>
</evidence>
<dbReference type="PANTHER" id="PTHR10978">
    <property type="entry name" value="SUCCINATE DEHYDROGENASE CYTOCHROME B560 SUBUNIT"/>
    <property type="match status" value="1"/>
</dbReference>
<dbReference type="InterPro" id="IPR000701">
    <property type="entry name" value="SuccDH_FuR_B_TM-su"/>
</dbReference>
<dbReference type="EMBL" id="BMOB01000007">
    <property type="protein sequence ID" value="GGI88958.1"/>
    <property type="molecule type" value="Genomic_DNA"/>
</dbReference>
<proteinExistence type="inferred from homology"/>
<organism evidence="14 15">
    <name type="scientific">Legionella impletisoli</name>
    <dbReference type="NCBI Taxonomy" id="343510"/>
    <lineage>
        <taxon>Bacteria</taxon>
        <taxon>Pseudomonadati</taxon>
        <taxon>Pseudomonadota</taxon>
        <taxon>Gammaproteobacteria</taxon>
        <taxon>Legionellales</taxon>
        <taxon>Legionellaceae</taxon>
        <taxon>Legionella</taxon>
    </lineage>
</organism>
<dbReference type="InterPro" id="IPR018495">
    <property type="entry name" value="Succ_DH_cyt_bsu_CS"/>
</dbReference>
<comment type="subcellular location">
    <subcellularLocation>
        <location evidence="2">Membrane</location>
        <topology evidence="2">Multi-pass membrane protein</topology>
    </subcellularLocation>
</comment>
<comment type="similarity">
    <text evidence="3">Belongs to the cytochrome b560 family.</text>
</comment>
<dbReference type="Pfam" id="PF01127">
    <property type="entry name" value="Sdh_cyt"/>
    <property type="match status" value="1"/>
</dbReference>
<feature type="binding site" description="axial binding residue" evidence="12">
    <location>
        <position position="80"/>
    </location>
    <ligand>
        <name>heme</name>
        <dbReference type="ChEBI" id="CHEBI:30413"/>
        <note>ligand shared with second transmembrane subunit</note>
    </ligand>
    <ligandPart>
        <name>Fe</name>
        <dbReference type="ChEBI" id="CHEBI:18248"/>
    </ligandPart>
</feature>
<evidence type="ECO:0000256" key="3">
    <source>
        <dbReference type="ARBA" id="ARBA00007244"/>
    </source>
</evidence>
<feature type="transmembrane region" description="Helical" evidence="13">
    <location>
        <begin position="21"/>
        <end position="48"/>
    </location>
</feature>
<keyword evidence="10 13" id="KW-0472">Membrane</keyword>
<comment type="function">
    <text evidence="1">Membrane-anchoring subunit of succinate dehydrogenase (SDH).</text>
</comment>
<comment type="subunit">
    <text evidence="11">Part of an enzyme complex containing four subunits: a flavoprotein, an iron-sulfur protein, plus two membrane-anchoring proteins, SdhC and SdhD. The complex can form homotrimers.</text>
</comment>
<evidence type="ECO:0000256" key="5">
    <source>
        <dbReference type="ARBA" id="ARBA00022617"/>
    </source>
</evidence>
<reference evidence="14" key="2">
    <citation type="submission" date="2020-09" db="EMBL/GenBank/DDBJ databases">
        <authorList>
            <person name="Sun Q."/>
            <person name="Ohkuma M."/>
        </authorList>
    </citation>
    <scope>NUCLEOTIDE SEQUENCE</scope>
    <source>
        <strain evidence="14">JCM 13919</strain>
    </source>
</reference>
<keyword evidence="8 13" id="KW-1133">Transmembrane helix</keyword>
<evidence type="ECO:0000313" key="15">
    <source>
        <dbReference type="Proteomes" id="UP000630149"/>
    </source>
</evidence>
<evidence type="ECO:0000256" key="1">
    <source>
        <dbReference type="ARBA" id="ARBA00004050"/>
    </source>
</evidence>
<evidence type="ECO:0000256" key="6">
    <source>
        <dbReference type="ARBA" id="ARBA00022692"/>
    </source>
</evidence>
<dbReference type="PANTHER" id="PTHR10978:SF5">
    <property type="entry name" value="SUCCINATE DEHYDROGENASE CYTOCHROME B560 SUBUNIT, MITOCHONDRIAL"/>
    <property type="match status" value="1"/>
</dbReference>
<dbReference type="RefSeq" id="WP_131776316.1">
    <property type="nucleotide sequence ID" value="NZ_BMOB01000007.1"/>
</dbReference>
<evidence type="ECO:0000256" key="7">
    <source>
        <dbReference type="ARBA" id="ARBA00022723"/>
    </source>
</evidence>
<dbReference type="CDD" id="cd03499">
    <property type="entry name" value="SQR_TypeC_SdhC"/>
    <property type="match status" value="1"/>
</dbReference>
<gene>
    <name evidence="14" type="primary">sdhC</name>
    <name evidence="14" type="ORF">GCM10007966_17130</name>
</gene>
<dbReference type="Proteomes" id="UP000630149">
    <property type="component" value="Unassembled WGS sequence"/>
</dbReference>
<feature type="transmembrane region" description="Helical" evidence="13">
    <location>
        <begin position="105"/>
        <end position="123"/>
    </location>
</feature>
<comment type="cofactor">
    <cofactor evidence="12">
        <name>heme</name>
        <dbReference type="ChEBI" id="CHEBI:30413"/>
    </cofactor>
    <text evidence="12">The heme is bound between the two transmembrane subunits.</text>
</comment>
<dbReference type="NCBIfam" id="TIGR02970">
    <property type="entry name" value="succ_dehyd_cytB"/>
    <property type="match status" value="1"/>
</dbReference>
<feature type="transmembrane region" description="Helical" evidence="13">
    <location>
        <begin position="68"/>
        <end position="85"/>
    </location>
</feature>
<keyword evidence="7 12" id="KW-0479">Metal-binding</keyword>
<keyword evidence="5 12" id="KW-0349">Heme</keyword>
<evidence type="ECO:0000256" key="2">
    <source>
        <dbReference type="ARBA" id="ARBA00004141"/>
    </source>
</evidence>
<dbReference type="PROSITE" id="PS01001">
    <property type="entry name" value="SDH_CYT_2"/>
    <property type="match status" value="1"/>
</dbReference>
<name>A0A917ND75_9GAMM</name>
<sequence>MKQKRPVNLDLMSLKYPPMAIASILHRLSGIVLFLLSPALLYLLSLSLHSRTSFEHMKHLIAAPFNKFLLWVFAAALAYHLLAGIRHMIMDLGFAEGLPTGRRTALLVILLAIFAMIILGIWIW</sequence>
<dbReference type="InterPro" id="IPR014314">
    <property type="entry name" value="Succ_DH_cytb556"/>
</dbReference>
<reference evidence="14" key="1">
    <citation type="journal article" date="2014" name="Int. J. Syst. Evol. Microbiol.">
        <title>Complete genome sequence of Corynebacterium casei LMG S-19264T (=DSM 44701T), isolated from a smear-ripened cheese.</title>
        <authorList>
            <consortium name="US DOE Joint Genome Institute (JGI-PGF)"/>
            <person name="Walter F."/>
            <person name="Albersmeier A."/>
            <person name="Kalinowski J."/>
            <person name="Ruckert C."/>
        </authorList>
    </citation>
    <scope>NUCLEOTIDE SEQUENCE</scope>
    <source>
        <strain evidence="14">JCM 13919</strain>
    </source>
</reference>
<dbReference type="PROSITE" id="PS01000">
    <property type="entry name" value="SDH_CYT_1"/>
    <property type="match status" value="1"/>
</dbReference>
<dbReference type="PIRSF" id="PIRSF000178">
    <property type="entry name" value="SDH_cyt_b560"/>
    <property type="match status" value="1"/>
</dbReference>
<evidence type="ECO:0000313" key="14">
    <source>
        <dbReference type="EMBL" id="GGI88958.1"/>
    </source>
</evidence>
<evidence type="ECO:0000256" key="11">
    <source>
        <dbReference type="ARBA" id="ARBA00025912"/>
    </source>
</evidence>
<accession>A0A917ND75</accession>
<evidence type="ECO:0000256" key="13">
    <source>
        <dbReference type="SAM" id="Phobius"/>
    </source>
</evidence>